<feature type="domain" description="CS" evidence="7">
    <location>
        <begin position="139"/>
        <end position="231"/>
    </location>
</feature>
<dbReference type="InterPro" id="IPR008978">
    <property type="entry name" value="HSP20-like_chaperone"/>
</dbReference>
<evidence type="ECO:0000256" key="6">
    <source>
        <dbReference type="ARBA" id="ARBA00030427"/>
    </source>
</evidence>
<gene>
    <name evidence="8" type="ORF">ECRASSUSDP1_LOCUS17611</name>
</gene>
<dbReference type="AlphaFoldDB" id="A0AAD1XP42"/>
<dbReference type="EMBL" id="CAMPGE010017784">
    <property type="protein sequence ID" value="CAI2376242.1"/>
    <property type="molecule type" value="Genomic_DNA"/>
</dbReference>
<evidence type="ECO:0000256" key="5">
    <source>
        <dbReference type="ARBA" id="ARBA00022553"/>
    </source>
</evidence>
<dbReference type="InterPro" id="IPR025934">
    <property type="entry name" value="NudC_N_dom"/>
</dbReference>
<dbReference type="Pfam" id="PF14050">
    <property type="entry name" value="Nudc_N"/>
    <property type="match status" value="1"/>
</dbReference>
<reference evidence="8" key="1">
    <citation type="submission" date="2023-07" db="EMBL/GenBank/DDBJ databases">
        <authorList>
            <consortium name="AG Swart"/>
            <person name="Singh M."/>
            <person name="Singh A."/>
            <person name="Seah K."/>
            <person name="Emmerich C."/>
        </authorList>
    </citation>
    <scope>NUCLEOTIDE SEQUENCE</scope>
    <source>
        <strain evidence="8">DP1</strain>
    </source>
</reference>
<sequence>MEANIFDNILGNILQKVKEIDNLWDHLFSFMRRNTDFFDSPEEAKSCIFEQFDKHLQKFQSNIKKEHLASVKKEENKLQIVSSVLPNTENCKVEEFFEKVPLRSIPSQNVDSQESEVVQNSDVASKEESDVTLLVGNCLQTDTYSFTQTLSDLTLNVFIPQDTKARDLEVIYTSNSLRVGLKGQVPIFERELFGKIVTSETLWSIESCGTQKSIVITLEKTDKMCWWGSVIIGGDCIDKDKIEPENSKHSDLD</sequence>
<keyword evidence="4" id="KW-0963">Cytoplasm</keyword>
<dbReference type="GO" id="GO:0006457">
    <property type="term" value="P:protein folding"/>
    <property type="evidence" value="ECO:0007669"/>
    <property type="project" value="TreeGrafter"/>
</dbReference>
<dbReference type="Pfam" id="PF04969">
    <property type="entry name" value="CS"/>
    <property type="match status" value="1"/>
</dbReference>
<dbReference type="PANTHER" id="PTHR12356">
    <property type="entry name" value="NUCLEAR MOVEMENT PROTEIN NUDC"/>
    <property type="match status" value="1"/>
</dbReference>
<comment type="subcellular location">
    <subcellularLocation>
        <location evidence="1">Cytoplasm</location>
    </subcellularLocation>
</comment>
<dbReference type="PANTHER" id="PTHR12356:SF3">
    <property type="entry name" value="NUCLEAR MIGRATION PROTEIN NUDC"/>
    <property type="match status" value="1"/>
</dbReference>
<accession>A0AAD1XP42</accession>
<comment type="similarity">
    <text evidence="2">Belongs to the nudC family.</text>
</comment>
<dbReference type="CDD" id="cd06467">
    <property type="entry name" value="p23_NUDC_like"/>
    <property type="match status" value="1"/>
</dbReference>
<dbReference type="SUPFAM" id="SSF49764">
    <property type="entry name" value="HSP20-like chaperones"/>
    <property type="match status" value="1"/>
</dbReference>
<dbReference type="Proteomes" id="UP001295684">
    <property type="component" value="Unassembled WGS sequence"/>
</dbReference>
<comment type="caution">
    <text evidence="8">The sequence shown here is derived from an EMBL/GenBank/DDBJ whole genome shotgun (WGS) entry which is preliminary data.</text>
</comment>
<keyword evidence="5" id="KW-0597">Phosphoprotein</keyword>
<dbReference type="InterPro" id="IPR037898">
    <property type="entry name" value="NudC_fam"/>
</dbReference>
<evidence type="ECO:0000313" key="9">
    <source>
        <dbReference type="Proteomes" id="UP001295684"/>
    </source>
</evidence>
<dbReference type="InterPro" id="IPR007052">
    <property type="entry name" value="CS_dom"/>
</dbReference>
<dbReference type="PROSITE" id="PS51203">
    <property type="entry name" value="CS"/>
    <property type="match status" value="1"/>
</dbReference>
<evidence type="ECO:0000256" key="4">
    <source>
        <dbReference type="ARBA" id="ARBA00022490"/>
    </source>
</evidence>
<keyword evidence="9" id="KW-1185">Reference proteome</keyword>
<evidence type="ECO:0000313" key="8">
    <source>
        <dbReference type="EMBL" id="CAI2376242.1"/>
    </source>
</evidence>
<organism evidence="8 9">
    <name type="scientific">Euplotes crassus</name>
    <dbReference type="NCBI Taxonomy" id="5936"/>
    <lineage>
        <taxon>Eukaryota</taxon>
        <taxon>Sar</taxon>
        <taxon>Alveolata</taxon>
        <taxon>Ciliophora</taxon>
        <taxon>Intramacronucleata</taxon>
        <taxon>Spirotrichea</taxon>
        <taxon>Hypotrichia</taxon>
        <taxon>Euplotida</taxon>
        <taxon>Euplotidae</taxon>
        <taxon>Moneuplotes</taxon>
    </lineage>
</organism>
<dbReference type="GO" id="GO:0005737">
    <property type="term" value="C:cytoplasm"/>
    <property type="evidence" value="ECO:0007669"/>
    <property type="project" value="UniProtKB-SubCell"/>
</dbReference>
<proteinExistence type="inferred from homology"/>
<evidence type="ECO:0000256" key="1">
    <source>
        <dbReference type="ARBA" id="ARBA00004496"/>
    </source>
</evidence>
<name>A0AAD1XP42_EUPCR</name>
<dbReference type="Gene3D" id="2.60.40.790">
    <property type="match status" value="1"/>
</dbReference>
<protein>
    <recommendedName>
        <fullName evidence="3">Nuclear migration protein nudC</fullName>
    </recommendedName>
    <alternativeName>
        <fullName evidence="6">Nuclear distribution protein C homolog</fullName>
    </alternativeName>
</protein>
<evidence type="ECO:0000259" key="7">
    <source>
        <dbReference type="PROSITE" id="PS51203"/>
    </source>
</evidence>
<dbReference type="GO" id="GO:0051082">
    <property type="term" value="F:unfolded protein binding"/>
    <property type="evidence" value="ECO:0007669"/>
    <property type="project" value="TreeGrafter"/>
</dbReference>
<evidence type="ECO:0000256" key="2">
    <source>
        <dbReference type="ARBA" id="ARBA00010513"/>
    </source>
</evidence>
<evidence type="ECO:0000256" key="3">
    <source>
        <dbReference type="ARBA" id="ARBA00017641"/>
    </source>
</evidence>